<dbReference type="Gene3D" id="3.40.50.300">
    <property type="entry name" value="P-loop containing nucleotide triphosphate hydrolases"/>
    <property type="match status" value="1"/>
</dbReference>
<feature type="domain" description="CbbQ/NirQ/NorQ C-terminal" evidence="5">
    <location>
        <begin position="197"/>
        <end position="280"/>
    </location>
</feature>
<keyword evidence="2" id="KW-0547">Nucleotide-binding</keyword>
<keyword evidence="7" id="KW-1185">Reference proteome</keyword>
<proteinExistence type="inferred from homology"/>
<evidence type="ECO:0000259" key="4">
    <source>
        <dbReference type="Pfam" id="PF07728"/>
    </source>
</evidence>
<protein>
    <submittedName>
        <fullName evidence="6">Protein CbbQ</fullName>
    </submittedName>
</protein>
<organism evidence="6 7">
    <name type="scientific">Geodia barretti</name>
    <name type="common">Barrett's horny sponge</name>
    <dbReference type="NCBI Taxonomy" id="519541"/>
    <lineage>
        <taxon>Eukaryota</taxon>
        <taxon>Metazoa</taxon>
        <taxon>Porifera</taxon>
        <taxon>Demospongiae</taxon>
        <taxon>Heteroscleromorpha</taxon>
        <taxon>Tetractinellida</taxon>
        <taxon>Astrophorina</taxon>
        <taxon>Geodiidae</taxon>
        <taxon>Geodia</taxon>
    </lineage>
</organism>
<dbReference type="PANTHER" id="PTHR42759">
    <property type="entry name" value="MOXR FAMILY PROTEIN"/>
    <property type="match status" value="1"/>
</dbReference>
<dbReference type="SUPFAM" id="SSF52540">
    <property type="entry name" value="P-loop containing nucleoside triphosphate hydrolases"/>
    <property type="match status" value="1"/>
</dbReference>
<accession>A0AA35SWH4</accession>
<comment type="caution">
    <text evidence="6">The sequence shown here is derived from an EMBL/GenBank/DDBJ whole genome shotgun (WGS) entry which is preliminary data.</text>
</comment>
<evidence type="ECO:0000256" key="1">
    <source>
        <dbReference type="ARBA" id="ARBA00009417"/>
    </source>
</evidence>
<gene>
    <name evidence="6" type="ORF">GBAR_LOCUS20638</name>
</gene>
<dbReference type="InterPro" id="IPR050764">
    <property type="entry name" value="CbbQ/NirQ/NorQ/GpvN"/>
</dbReference>
<feature type="domain" description="ATPase dynein-related AAA" evidence="4">
    <location>
        <begin position="50"/>
        <end position="184"/>
    </location>
</feature>
<dbReference type="InterPro" id="IPR027417">
    <property type="entry name" value="P-loop_NTPase"/>
</dbReference>
<reference evidence="6" key="1">
    <citation type="submission" date="2023-03" db="EMBL/GenBank/DDBJ databases">
        <authorList>
            <person name="Steffen K."/>
            <person name="Cardenas P."/>
        </authorList>
    </citation>
    <scope>NUCLEOTIDE SEQUENCE</scope>
</reference>
<dbReference type="InterPro" id="IPR011704">
    <property type="entry name" value="ATPase_dyneun-rel_AAA"/>
</dbReference>
<dbReference type="EMBL" id="CASHTH010002901">
    <property type="protein sequence ID" value="CAI8036844.1"/>
    <property type="molecule type" value="Genomic_DNA"/>
</dbReference>
<dbReference type="Pfam" id="PF07728">
    <property type="entry name" value="AAA_5"/>
    <property type="match status" value="1"/>
</dbReference>
<dbReference type="PANTHER" id="PTHR42759:SF7">
    <property type="entry name" value="DENITRIFICATION REGULATORY PROTEIN NIRQ"/>
    <property type="match status" value="1"/>
</dbReference>
<dbReference type="AlphaFoldDB" id="A0AA35SWH4"/>
<evidence type="ECO:0000259" key="5">
    <source>
        <dbReference type="Pfam" id="PF08406"/>
    </source>
</evidence>
<evidence type="ECO:0000256" key="3">
    <source>
        <dbReference type="ARBA" id="ARBA00022840"/>
    </source>
</evidence>
<comment type="similarity">
    <text evidence="1">Belongs to the CbbQ/NirQ/NorQ/GpvN family.</text>
</comment>
<evidence type="ECO:0000313" key="6">
    <source>
        <dbReference type="EMBL" id="CAI8036844.1"/>
    </source>
</evidence>
<sequence length="283" mass="32185">MVEANVELLEDEPQYKEFAIEEFLVRSEPYYRPVSDELELFQAAYEQHIPVLLKGPTGCGKTRFVEYMACEVRVPLVTIACHEDLTASDLVGRYLLDAQGTRWIDGPMTRAVKAGAILYLDEVVEARKDTTVLIHPLTDHRRILPVENTGNIIEADDRFLLCISYNPHYQSALKDLKHSTRQRFISIEFDYPPIDVETEIVAKESGCNEEQAYALARLGDKIRNLREHGLAEGASTRLLIYAGRLMTHGIAPRRACQVAIVWTLSDEPELQRSIEEVVHSIFE</sequence>
<keyword evidence="3" id="KW-0067">ATP-binding</keyword>
<dbReference type="Proteomes" id="UP001174909">
    <property type="component" value="Unassembled WGS sequence"/>
</dbReference>
<evidence type="ECO:0000256" key="2">
    <source>
        <dbReference type="ARBA" id="ARBA00022741"/>
    </source>
</evidence>
<name>A0AA35SWH4_GEOBA</name>
<dbReference type="InterPro" id="IPR013615">
    <property type="entry name" value="CbbQ_C"/>
</dbReference>
<dbReference type="GO" id="GO:0016887">
    <property type="term" value="F:ATP hydrolysis activity"/>
    <property type="evidence" value="ECO:0007669"/>
    <property type="project" value="InterPro"/>
</dbReference>
<evidence type="ECO:0000313" key="7">
    <source>
        <dbReference type="Proteomes" id="UP001174909"/>
    </source>
</evidence>
<dbReference type="GO" id="GO:0005524">
    <property type="term" value="F:ATP binding"/>
    <property type="evidence" value="ECO:0007669"/>
    <property type="project" value="UniProtKB-KW"/>
</dbReference>
<dbReference type="Pfam" id="PF08406">
    <property type="entry name" value="CbbQ_C"/>
    <property type="match status" value="1"/>
</dbReference>